<comment type="caution">
    <text evidence="1">The sequence shown here is derived from an EMBL/GenBank/DDBJ whole genome shotgun (WGS) entry which is preliminary data.</text>
</comment>
<proteinExistence type="predicted"/>
<gene>
    <name evidence="1" type="ORF">O0955_05885</name>
</gene>
<dbReference type="EMBL" id="JAPWGM010000002">
    <property type="protein sequence ID" value="MCZ4243532.1"/>
    <property type="molecule type" value="Genomic_DNA"/>
</dbReference>
<sequence>MKKSILNFSQLAEQYEILPLTKTASLKGGTEDINGGDLGTVIITPDGFDWSNFYGGIAYNSGSFIFGTSSGGGSSTEGSGGGIQQYAQGFQSLGFLADEASIIAASTNNIAALKMFGKLSIIAQTAGFTFDSVALYDHYQNNQGNMDAVRFSIKTTGTTMSIIAGSAVGGPPGILLEH</sequence>
<dbReference type="Proteomes" id="UP001144347">
    <property type="component" value="Unassembled WGS sequence"/>
</dbReference>
<evidence type="ECO:0000313" key="1">
    <source>
        <dbReference type="EMBL" id="MCZ4243532.1"/>
    </source>
</evidence>
<keyword evidence="2" id="KW-1185">Reference proteome</keyword>
<reference evidence="1" key="1">
    <citation type="submission" date="2022-12" db="EMBL/GenBank/DDBJ databases">
        <title>Genome sequence of HCMS5-2.</title>
        <authorList>
            <person name="Woo H."/>
        </authorList>
    </citation>
    <scope>NUCLEOTIDE SEQUENCE</scope>
    <source>
        <strain evidence="1">HCMS5-2</strain>
    </source>
</reference>
<evidence type="ECO:0000313" key="2">
    <source>
        <dbReference type="Proteomes" id="UP001144347"/>
    </source>
</evidence>
<accession>A0ABT4L6I0</accession>
<name>A0ABT4L6I0_9SPHI</name>
<dbReference type="RefSeq" id="WP_269426612.1">
    <property type="nucleotide sequence ID" value="NZ_JAPWGM010000002.1"/>
</dbReference>
<organism evidence="1 2">
    <name type="scientific">Pedobacter punctiformis</name>
    <dbReference type="NCBI Taxonomy" id="3004097"/>
    <lineage>
        <taxon>Bacteria</taxon>
        <taxon>Pseudomonadati</taxon>
        <taxon>Bacteroidota</taxon>
        <taxon>Sphingobacteriia</taxon>
        <taxon>Sphingobacteriales</taxon>
        <taxon>Sphingobacteriaceae</taxon>
        <taxon>Pedobacter</taxon>
    </lineage>
</organism>
<protein>
    <submittedName>
        <fullName evidence="1">Uncharacterized protein</fullName>
    </submittedName>
</protein>